<reference evidence="2 3" key="1">
    <citation type="submission" date="2017-11" db="EMBL/GenBank/DDBJ databases">
        <title>Genome sequence of Pantoea cypripedii NE1.</title>
        <authorList>
            <person name="Nascimento F.X."/>
        </authorList>
    </citation>
    <scope>NUCLEOTIDE SEQUENCE [LARGE SCALE GENOMIC DNA]</scope>
    <source>
        <strain evidence="2 3">NE1</strain>
        <plasmid evidence="3">pne1b</plasmid>
    </source>
</reference>
<feature type="transmembrane region" description="Helical" evidence="1">
    <location>
        <begin position="57"/>
        <end position="76"/>
    </location>
</feature>
<geneLocation type="plasmid" evidence="3">
    <name>pne1b</name>
</geneLocation>
<gene>
    <name evidence="2" type="ORF">CUN67_28125</name>
</gene>
<evidence type="ECO:0000313" key="3">
    <source>
        <dbReference type="Proteomes" id="UP000502005"/>
    </source>
</evidence>
<dbReference type="AlphaFoldDB" id="A0A6B9G6T7"/>
<evidence type="ECO:0000313" key="2">
    <source>
        <dbReference type="EMBL" id="QGY32808.1"/>
    </source>
</evidence>
<dbReference type="Pfam" id="PF04341">
    <property type="entry name" value="DUF485"/>
    <property type="match status" value="1"/>
</dbReference>
<sequence length="136" mass="15555">MQGRVLNRQFLRVIPFVRIFVQTGGFTMNNEIATSEQSINKIYSSGEFKSHVRNKGWVITFLVLVTFIFFFSLPLLNTLLPAVMKYQIAGSFNIGLLWVILQYPLGAAVAWCYAKKMGRYDDPKWIKHYLAGGKAK</sequence>
<proteinExistence type="predicted"/>
<dbReference type="EMBL" id="CP024770">
    <property type="protein sequence ID" value="QGY32808.1"/>
    <property type="molecule type" value="Genomic_DNA"/>
</dbReference>
<keyword evidence="2" id="KW-0614">Plasmid</keyword>
<dbReference type="InterPro" id="IPR007436">
    <property type="entry name" value="DUF485"/>
</dbReference>
<keyword evidence="1" id="KW-0812">Transmembrane</keyword>
<keyword evidence="1" id="KW-0472">Membrane</keyword>
<protein>
    <recommendedName>
        <fullName evidence="4">DUF485 domain-containing protein</fullName>
    </recommendedName>
</protein>
<accession>A0A6B9G6T7</accession>
<keyword evidence="1" id="KW-1133">Transmembrane helix</keyword>
<feature type="transmembrane region" description="Helical" evidence="1">
    <location>
        <begin position="96"/>
        <end position="114"/>
    </location>
</feature>
<evidence type="ECO:0000256" key="1">
    <source>
        <dbReference type="SAM" id="Phobius"/>
    </source>
</evidence>
<name>A0A6B9G6T7_PANCY</name>
<evidence type="ECO:0008006" key="4">
    <source>
        <dbReference type="Google" id="ProtNLM"/>
    </source>
</evidence>
<organism evidence="2 3">
    <name type="scientific">Pantoea cypripedii</name>
    <name type="common">Pectobacterium cypripedii</name>
    <name type="synonym">Erwinia cypripedii</name>
    <dbReference type="NCBI Taxonomy" id="55209"/>
    <lineage>
        <taxon>Bacteria</taxon>
        <taxon>Pseudomonadati</taxon>
        <taxon>Pseudomonadota</taxon>
        <taxon>Gammaproteobacteria</taxon>
        <taxon>Enterobacterales</taxon>
        <taxon>Erwiniaceae</taxon>
        <taxon>Pantoea</taxon>
    </lineage>
</organism>
<dbReference type="Proteomes" id="UP000502005">
    <property type="component" value="Plasmid pNE1B"/>
</dbReference>